<evidence type="ECO:0000313" key="1">
    <source>
        <dbReference type="EMBL" id="KIM20995.1"/>
    </source>
</evidence>
<sequence length="297" mass="34340">MSSQEETYFIIIHLVFGRQKRKWDGLLTLTSDGVPNITEVIQEIAIQWANQSTIIESMEEACDAETRVYTSEKWDEFEDGNVDRMADHGFLHDPVDSACRIMRRGPEFLRFLLLRGQNRGLASIGLFLQILEPSNLIKELDDGCYKWLRYWRQQETSGEYGEAYRKYRIILIALKLKEKLLFSTMSKSEIRRVPRRGGETINLEQLWEHVRQASGDTSSYKTFQTIVSTINTAREAMKTLTAEKARRNLSAAEEQRYNIIRLMLRKEPIAAWSSLGDASDALEGEVNRMSAQRMCLL</sequence>
<dbReference type="EMBL" id="KN824397">
    <property type="protein sequence ID" value="KIM20995.1"/>
    <property type="molecule type" value="Genomic_DNA"/>
</dbReference>
<organism evidence="1 2">
    <name type="scientific">Serendipita vermifera MAFF 305830</name>
    <dbReference type="NCBI Taxonomy" id="933852"/>
    <lineage>
        <taxon>Eukaryota</taxon>
        <taxon>Fungi</taxon>
        <taxon>Dikarya</taxon>
        <taxon>Basidiomycota</taxon>
        <taxon>Agaricomycotina</taxon>
        <taxon>Agaricomycetes</taxon>
        <taxon>Sebacinales</taxon>
        <taxon>Serendipitaceae</taxon>
        <taxon>Serendipita</taxon>
    </lineage>
</organism>
<evidence type="ECO:0000313" key="2">
    <source>
        <dbReference type="Proteomes" id="UP000054097"/>
    </source>
</evidence>
<gene>
    <name evidence="1" type="ORF">M408DRAFT_305702</name>
</gene>
<reference evidence="1 2" key="1">
    <citation type="submission" date="2014-04" db="EMBL/GenBank/DDBJ databases">
        <authorList>
            <consortium name="DOE Joint Genome Institute"/>
            <person name="Kuo A."/>
            <person name="Zuccaro A."/>
            <person name="Kohler A."/>
            <person name="Nagy L.G."/>
            <person name="Floudas D."/>
            <person name="Copeland A."/>
            <person name="Barry K.W."/>
            <person name="Cichocki N."/>
            <person name="Veneault-Fourrey C."/>
            <person name="LaButti K."/>
            <person name="Lindquist E.A."/>
            <person name="Lipzen A."/>
            <person name="Lundell T."/>
            <person name="Morin E."/>
            <person name="Murat C."/>
            <person name="Sun H."/>
            <person name="Tunlid A."/>
            <person name="Henrissat B."/>
            <person name="Grigoriev I.V."/>
            <person name="Hibbett D.S."/>
            <person name="Martin F."/>
            <person name="Nordberg H.P."/>
            <person name="Cantor M.N."/>
            <person name="Hua S.X."/>
        </authorList>
    </citation>
    <scope>NUCLEOTIDE SEQUENCE [LARGE SCALE GENOMIC DNA]</scope>
    <source>
        <strain evidence="1 2">MAFF 305830</strain>
    </source>
</reference>
<proteinExistence type="predicted"/>
<dbReference type="HOGENOM" id="CLU_937396_0_0_1"/>
<name>A0A0C3A8M9_SERVB</name>
<dbReference type="Proteomes" id="UP000054097">
    <property type="component" value="Unassembled WGS sequence"/>
</dbReference>
<reference evidence="2" key="2">
    <citation type="submission" date="2015-01" db="EMBL/GenBank/DDBJ databases">
        <title>Evolutionary Origins and Diversification of the Mycorrhizal Mutualists.</title>
        <authorList>
            <consortium name="DOE Joint Genome Institute"/>
            <consortium name="Mycorrhizal Genomics Consortium"/>
            <person name="Kohler A."/>
            <person name="Kuo A."/>
            <person name="Nagy L.G."/>
            <person name="Floudas D."/>
            <person name="Copeland A."/>
            <person name="Barry K.W."/>
            <person name="Cichocki N."/>
            <person name="Veneault-Fourrey C."/>
            <person name="LaButti K."/>
            <person name="Lindquist E.A."/>
            <person name="Lipzen A."/>
            <person name="Lundell T."/>
            <person name="Morin E."/>
            <person name="Murat C."/>
            <person name="Riley R."/>
            <person name="Ohm R."/>
            <person name="Sun H."/>
            <person name="Tunlid A."/>
            <person name="Henrissat B."/>
            <person name="Grigoriev I.V."/>
            <person name="Hibbett D.S."/>
            <person name="Martin F."/>
        </authorList>
    </citation>
    <scope>NUCLEOTIDE SEQUENCE [LARGE SCALE GENOMIC DNA]</scope>
    <source>
        <strain evidence="2">MAFF 305830</strain>
    </source>
</reference>
<keyword evidence="2" id="KW-1185">Reference proteome</keyword>
<accession>A0A0C3A8M9</accession>
<protein>
    <submittedName>
        <fullName evidence="1">Uncharacterized protein</fullName>
    </submittedName>
</protein>
<dbReference type="AlphaFoldDB" id="A0A0C3A8M9"/>